<organism evidence="2 3">
    <name type="scientific">Citrullus colocynthis</name>
    <name type="common">colocynth</name>
    <dbReference type="NCBI Taxonomy" id="252529"/>
    <lineage>
        <taxon>Eukaryota</taxon>
        <taxon>Viridiplantae</taxon>
        <taxon>Streptophyta</taxon>
        <taxon>Embryophyta</taxon>
        <taxon>Tracheophyta</taxon>
        <taxon>Spermatophyta</taxon>
        <taxon>Magnoliopsida</taxon>
        <taxon>eudicotyledons</taxon>
        <taxon>Gunneridae</taxon>
        <taxon>Pentapetalae</taxon>
        <taxon>rosids</taxon>
        <taxon>fabids</taxon>
        <taxon>Cucurbitales</taxon>
        <taxon>Cucurbitaceae</taxon>
        <taxon>Benincaseae</taxon>
        <taxon>Citrullus</taxon>
    </lineage>
</organism>
<accession>A0ABP0ZFK6</accession>
<protein>
    <recommendedName>
        <fullName evidence="4">Prolamin-like domain-containing protein</fullName>
    </recommendedName>
</protein>
<evidence type="ECO:0000313" key="3">
    <source>
        <dbReference type="Proteomes" id="UP001642487"/>
    </source>
</evidence>
<feature type="signal peptide" evidence="1">
    <location>
        <begin position="1"/>
        <end position="30"/>
    </location>
</feature>
<sequence>MAIKSLSAATMKLVLIFLVSIAVLPRSSTARTVAVEPSSSISQNLSFLSCAPFILDATLCMVDVIKFPIAPHPFCCKAIFKLNDCAPEIFEKIPPVDMDVIKKICAFSKASWFHIAKFGDAMQGNIQRVIREGGTTLIWLHPSTSNGLLLCNLYLRFYALAGNDLITIKDAWNEASHESGGPASVGLLDRE</sequence>
<dbReference type="Proteomes" id="UP001642487">
    <property type="component" value="Chromosome 9"/>
</dbReference>
<dbReference type="EMBL" id="OZ021743">
    <property type="protein sequence ID" value="CAK9329675.1"/>
    <property type="molecule type" value="Genomic_DNA"/>
</dbReference>
<evidence type="ECO:0000313" key="2">
    <source>
        <dbReference type="EMBL" id="CAK9329675.1"/>
    </source>
</evidence>
<gene>
    <name evidence="2" type="ORF">CITCOLO1_LOCUS22151</name>
</gene>
<evidence type="ECO:0000256" key="1">
    <source>
        <dbReference type="SAM" id="SignalP"/>
    </source>
</evidence>
<evidence type="ECO:0008006" key="4">
    <source>
        <dbReference type="Google" id="ProtNLM"/>
    </source>
</evidence>
<proteinExistence type="predicted"/>
<name>A0ABP0ZFK6_9ROSI</name>
<keyword evidence="3" id="KW-1185">Reference proteome</keyword>
<keyword evidence="1" id="KW-0732">Signal</keyword>
<reference evidence="2 3" key="1">
    <citation type="submission" date="2024-03" db="EMBL/GenBank/DDBJ databases">
        <authorList>
            <person name="Gkanogiannis A."/>
            <person name="Becerra Lopez-Lavalle L."/>
        </authorList>
    </citation>
    <scope>NUCLEOTIDE SEQUENCE [LARGE SCALE GENOMIC DNA]</scope>
</reference>
<feature type="chain" id="PRO_5045981034" description="Prolamin-like domain-containing protein" evidence="1">
    <location>
        <begin position="31"/>
        <end position="191"/>
    </location>
</feature>